<sequence length="128" mass="13475">MKKLTVQANVPEKKDAAGKITQIAVGPYSINVETGDNATEMVKLFGDEAVKSNADANWVVTLQSNMRAGMKKGETMAAMQARLGAAKMGVSAVGAKVDPVQAYLAMFQSATPEVQAKMLADLKSKAAK</sequence>
<reference evidence="1" key="1">
    <citation type="submission" date="2020-03" db="EMBL/GenBank/DDBJ databases">
        <title>The deep terrestrial virosphere.</title>
        <authorList>
            <person name="Holmfeldt K."/>
            <person name="Nilsson E."/>
            <person name="Simone D."/>
            <person name="Lopez-Fernandez M."/>
            <person name="Wu X."/>
            <person name="de Brujin I."/>
            <person name="Lundin D."/>
            <person name="Andersson A."/>
            <person name="Bertilsson S."/>
            <person name="Dopson M."/>
        </authorList>
    </citation>
    <scope>NUCLEOTIDE SEQUENCE</scope>
    <source>
        <strain evidence="1">MM415B02098</strain>
    </source>
</reference>
<dbReference type="EMBL" id="MT142628">
    <property type="protein sequence ID" value="QJA86310.1"/>
    <property type="molecule type" value="Genomic_DNA"/>
</dbReference>
<protein>
    <submittedName>
        <fullName evidence="1">Uncharacterized protein</fullName>
    </submittedName>
</protein>
<dbReference type="AlphaFoldDB" id="A0A6M3KWL1"/>
<proteinExistence type="predicted"/>
<evidence type="ECO:0000313" key="1">
    <source>
        <dbReference type="EMBL" id="QJA86310.1"/>
    </source>
</evidence>
<name>A0A6M3KWL1_9ZZZZ</name>
<accession>A0A6M3KWL1</accession>
<organism evidence="1">
    <name type="scientific">viral metagenome</name>
    <dbReference type="NCBI Taxonomy" id="1070528"/>
    <lineage>
        <taxon>unclassified sequences</taxon>
        <taxon>metagenomes</taxon>
        <taxon>organismal metagenomes</taxon>
    </lineage>
</organism>
<gene>
    <name evidence="1" type="ORF">MM415B02098_0015</name>
</gene>